<name>A0ABU1CP49_9PSED</name>
<gene>
    <name evidence="2" type="ORF">RCO22_08880</name>
</gene>
<comment type="caution">
    <text evidence="2">The sequence shown here is derived from an EMBL/GenBank/DDBJ whole genome shotgun (WGS) entry which is preliminary data.</text>
</comment>
<sequence>MSRAPEVDSEHPLDDEEYDMIGPVFIDDLYPPLKGFGDYDGGIGLRHVEHDLVVVLVPPAVLPLNTQIYLHWSDPVLPVYYIVIQPENQGNRHFELIAPKELILADWAEVYCIIRRPSGNASKTEPLRLRVKRDRPGDPDPDPDTPGNQGLVFFLPEDLAAGSHVDQIRANRGVALRVEPYENMAAGDTCLIAWGSQIVPYVVSEKEVMRSFDVVVTADVIRHDDYEDTLPVAMQIIDMGGNYPAPNTDANWSEISRVNVNLGVPRPRGPWLEQPGEIVDMEELGGAAQLIYLWTDPDFFEVGDTVRFEWQGRDIQNIPFFHTETRFVDRKNHLMEFEVENELLRVIAGGIAIMYYEVYKIVTNTWYPSRKVRVQVIGQLIEWPAPTIDQAPNGQIDANSIATMRFSAQDGWTPGTRIRVVWVAPGVNFSDEIFLEAIPVDRRLSYTVPSAQVQRFNTLPVEVYYERIDRTPHRPSLRMQLQVGEPTRTLPAVIVSGTSGDYLNPDDVGAQVTVTLPVTDTLENDVITLIWDGDVSDTSAVVTVSAAQAGRSLQIPIQRRFVSENLNRSVRIRYDLARANVPRRFSLIRVLLIRPGFDHITNFRNSNQNGWAFGAALSDMRDRRFVDWGTYTTFYNYTYPPGGKSGVIFSQAFGNLRPGSAYIFSIQVRRFDGRFTLPSIGLRSSQGQVVSATQISNMSSWRTLSGPVTPVGSSITLFIDSHQVSSEGNDYEIGEIRFRLA</sequence>
<accession>A0ABU1CP49</accession>
<evidence type="ECO:0000313" key="3">
    <source>
        <dbReference type="Proteomes" id="UP001224477"/>
    </source>
</evidence>
<dbReference type="Proteomes" id="UP001224477">
    <property type="component" value="Unassembled WGS sequence"/>
</dbReference>
<keyword evidence="3" id="KW-1185">Reference proteome</keyword>
<protein>
    <submittedName>
        <fullName evidence="2">Uncharacterized protein</fullName>
    </submittedName>
</protein>
<dbReference type="RefSeq" id="WP_218262825.1">
    <property type="nucleotide sequence ID" value="NZ_CP159621.1"/>
</dbReference>
<reference evidence="2 3" key="1">
    <citation type="journal article" date="2023" name="Microbiol. Resour. Announc.">
        <title>Whole-genome sequence of Pseudomonas yamanorum OLsAu1 isolated from the edible ectomycorrhizal mushroom Lactarius sp. section Deliciosi.</title>
        <authorList>
            <person name="Ramirez-Mendoza R."/>
            <person name="Angeles-Argaiz R.E."/>
            <person name="Hernandez-Oaxaca D."/>
            <person name="Aguirre-Beltran L."/>
            <person name="Almaraz-Suarez J."/>
            <person name="Perez-Moreno J."/>
        </authorList>
    </citation>
    <scope>NUCLEOTIDE SEQUENCE [LARGE SCALE GENOMIC DNA]</scope>
    <source>
        <strain evidence="2 3">OLsAu1</strain>
    </source>
</reference>
<organism evidence="2 3">
    <name type="scientific">Pseudomonas yamanorum</name>
    <dbReference type="NCBI Taxonomy" id="515393"/>
    <lineage>
        <taxon>Bacteria</taxon>
        <taxon>Pseudomonadati</taxon>
        <taxon>Pseudomonadota</taxon>
        <taxon>Gammaproteobacteria</taxon>
        <taxon>Pseudomonadales</taxon>
        <taxon>Pseudomonadaceae</taxon>
        <taxon>Pseudomonas</taxon>
    </lineage>
</organism>
<dbReference type="EMBL" id="JAVGXC010000006">
    <property type="protein sequence ID" value="MDR0189048.1"/>
    <property type="molecule type" value="Genomic_DNA"/>
</dbReference>
<evidence type="ECO:0000256" key="1">
    <source>
        <dbReference type="SAM" id="MobiDB-lite"/>
    </source>
</evidence>
<proteinExistence type="predicted"/>
<feature type="region of interest" description="Disordered" evidence="1">
    <location>
        <begin position="125"/>
        <end position="148"/>
    </location>
</feature>
<evidence type="ECO:0000313" key="2">
    <source>
        <dbReference type="EMBL" id="MDR0189048.1"/>
    </source>
</evidence>